<sequence>MRGALLRYRIMAYVVGVLLVILMCVGVPMRYIWHDETVVHWTGMPHGWLYMILLITAFDLGRRAKWTWKRLILIALAGTVPFLSFVAERSATKDVREKLAKLEAREKAEQSAEPGAAASEVAEPGR</sequence>
<dbReference type="EMBL" id="JACCBU010000001">
    <property type="protein sequence ID" value="NYE72224.1"/>
    <property type="molecule type" value="Genomic_DNA"/>
</dbReference>
<dbReference type="Proteomes" id="UP000569914">
    <property type="component" value="Unassembled WGS sequence"/>
</dbReference>
<comment type="subcellular location">
    <subcellularLocation>
        <location evidence="1">Cell membrane</location>
        <topology evidence="1">Multi-pass membrane protein</topology>
    </subcellularLocation>
</comment>
<dbReference type="Pfam" id="PF12823">
    <property type="entry name" value="DUF3817"/>
    <property type="match status" value="1"/>
</dbReference>
<evidence type="ECO:0000259" key="8">
    <source>
        <dbReference type="Pfam" id="PF12823"/>
    </source>
</evidence>
<dbReference type="PANTHER" id="PTHR40077">
    <property type="entry name" value="MEMBRANE PROTEIN-RELATED"/>
    <property type="match status" value="1"/>
</dbReference>
<evidence type="ECO:0000256" key="4">
    <source>
        <dbReference type="ARBA" id="ARBA00022989"/>
    </source>
</evidence>
<keyword evidence="5 7" id="KW-0472">Membrane</keyword>
<dbReference type="AlphaFoldDB" id="A0A7Y9L9W5"/>
<feature type="region of interest" description="Disordered" evidence="6">
    <location>
        <begin position="105"/>
        <end position="126"/>
    </location>
</feature>
<gene>
    <name evidence="9" type="ORF">BKA15_003553</name>
</gene>
<evidence type="ECO:0000256" key="5">
    <source>
        <dbReference type="ARBA" id="ARBA00023136"/>
    </source>
</evidence>
<accession>A0A7Y9L9W5</accession>
<comment type="caution">
    <text evidence="9">The sequence shown here is derived from an EMBL/GenBank/DDBJ whole genome shotgun (WGS) entry which is preliminary data.</text>
</comment>
<dbReference type="PANTHER" id="PTHR40077:SF2">
    <property type="entry name" value="MEMBRANE PROTEIN"/>
    <property type="match status" value="1"/>
</dbReference>
<protein>
    <submittedName>
        <fullName evidence="9">Integral membrane protein</fullName>
    </submittedName>
</protein>
<keyword evidence="10" id="KW-1185">Reference proteome</keyword>
<keyword evidence="2" id="KW-1003">Cell membrane</keyword>
<evidence type="ECO:0000256" key="1">
    <source>
        <dbReference type="ARBA" id="ARBA00004651"/>
    </source>
</evidence>
<evidence type="ECO:0000256" key="7">
    <source>
        <dbReference type="SAM" id="Phobius"/>
    </source>
</evidence>
<evidence type="ECO:0000256" key="2">
    <source>
        <dbReference type="ARBA" id="ARBA00022475"/>
    </source>
</evidence>
<evidence type="ECO:0000256" key="3">
    <source>
        <dbReference type="ARBA" id="ARBA00022692"/>
    </source>
</evidence>
<name>A0A7Y9L9W5_9ACTN</name>
<dbReference type="InterPro" id="IPR023845">
    <property type="entry name" value="DUF3817_TM"/>
</dbReference>
<dbReference type="GO" id="GO:0005886">
    <property type="term" value="C:plasma membrane"/>
    <property type="evidence" value="ECO:0007669"/>
    <property type="project" value="UniProtKB-SubCell"/>
</dbReference>
<evidence type="ECO:0000256" key="6">
    <source>
        <dbReference type="SAM" id="MobiDB-lite"/>
    </source>
</evidence>
<dbReference type="NCBIfam" id="TIGR03954">
    <property type="entry name" value="integ_memb_HG"/>
    <property type="match status" value="1"/>
</dbReference>
<evidence type="ECO:0000313" key="10">
    <source>
        <dbReference type="Proteomes" id="UP000569914"/>
    </source>
</evidence>
<reference evidence="9 10" key="1">
    <citation type="submission" date="2020-07" db="EMBL/GenBank/DDBJ databases">
        <title>Sequencing the genomes of 1000 actinobacteria strains.</title>
        <authorList>
            <person name="Klenk H.-P."/>
        </authorList>
    </citation>
    <scope>NUCLEOTIDE SEQUENCE [LARGE SCALE GENOMIC DNA]</scope>
    <source>
        <strain evidence="9 10">DSM 22083</strain>
    </source>
</reference>
<keyword evidence="3 7" id="KW-0812">Transmembrane</keyword>
<feature type="domain" description="DUF3817" evidence="8">
    <location>
        <begin position="6"/>
        <end position="93"/>
    </location>
</feature>
<evidence type="ECO:0000313" key="9">
    <source>
        <dbReference type="EMBL" id="NYE72224.1"/>
    </source>
</evidence>
<proteinExistence type="predicted"/>
<organism evidence="9 10">
    <name type="scientific">Microlunatus parietis</name>
    <dbReference type="NCBI Taxonomy" id="682979"/>
    <lineage>
        <taxon>Bacteria</taxon>
        <taxon>Bacillati</taxon>
        <taxon>Actinomycetota</taxon>
        <taxon>Actinomycetes</taxon>
        <taxon>Propionibacteriales</taxon>
        <taxon>Propionibacteriaceae</taxon>
        <taxon>Microlunatus</taxon>
    </lineage>
</organism>
<keyword evidence="4 7" id="KW-1133">Transmembrane helix</keyword>
<feature type="transmembrane region" description="Helical" evidence="7">
    <location>
        <begin position="39"/>
        <end position="58"/>
    </location>
</feature>
<dbReference type="RefSeq" id="WP_179752880.1">
    <property type="nucleotide sequence ID" value="NZ_JACCBU010000001.1"/>
</dbReference>
<feature type="transmembrane region" description="Helical" evidence="7">
    <location>
        <begin position="12"/>
        <end position="33"/>
    </location>
</feature>